<evidence type="ECO:0000313" key="3">
    <source>
        <dbReference type="WBParaSite" id="NBR_0000020301-mRNA-1"/>
    </source>
</evidence>
<name>A0A0N4XCL7_NIPBR</name>
<reference evidence="3" key="1">
    <citation type="submission" date="2017-02" db="UniProtKB">
        <authorList>
            <consortium name="WormBaseParasite"/>
        </authorList>
    </citation>
    <scope>IDENTIFICATION</scope>
</reference>
<keyword evidence="2" id="KW-1185">Reference proteome</keyword>
<dbReference type="AlphaFoldDB" id="A0A0N4XCL7"/>
<accession>A0A0N4XCL7</accession>
<proteinExistence type="predicted"/>
<gene>
    <name evidence="1" type="ORF">NBR_LOCUS204</name>
</gene>
<protein>
    <submittedName>
        <fullName evidence="3">Ovule protein</fullName>
    </submittedName>
</protein>
<organism evidence="3">
    <name type="scientific">Nippostrongylus brasiliensis</name>
    <name type="common">Rat hookworm</name>
    <dbReference type="NCBI Taxonomy" id="27835"/>
    <lineage>
        <taxon>Eukaryota</taxon>
        <taxon>Metazoa</taxon>
        <taxon>Ecdysozoa</taxon>
        <taxon>Nematoda</taxon>
        <taxon>Chromadorea</taxon>
        <taxon>Rhabditida</taxon>
        <taxon>Rhabditina</taxon>
        <taxon>Rhabditomorpha</taxon>
        <taxon>Strongyloidea</taxon>
        <taxon>Heligmosomidae</taxon>
        <taxon>Nippostrongylus</taxon>
    </lineage>
</organism>
<evidence type="ECO:0000313" key="1">
    <source>
        <dbReference type="EMBL" id="VDL62550.1"/>
    </source>
</evidence>
<sequence length="53" mass="6416">MCKAFTIYEDVQEERRTTNTMYKCNILKRVTKRTDNRRGNTNTVCYEYAPYLL</sequence>
<dbReference type="Proteomes" id="UP000271162">
    <property type="component" value="Unassembled WGS sequence"/>
</dbReference>
<dbReference type="WBParaSite" id="NBR_0000020301-mRNA-1">
    <property type="protein sequence ID" value="NBR_0000020301-mRNA-1"/>
    <property type="gene ID" value="NBR_0000020301"/>
</dbReference>
<evidence type="ECO:0000313" key="2">
    <source>
        <dbReference type="Proteomes" id="UP000271162"/>
    </source>
</evidence>
<reference evidence="1 2" key="2">
    <citation type="submission" date="2018-11" db="EMBL/GenBank/DDBJ databases">
        <authorList>
            <consortium name="Pathogen Informatics"/>
        </authorList>
    </citation>
    <scope>NUCLEOTIDE SEQUENCE [LARGE SCALE GENOMIC DNA]</scope>
</reference>
<dbReference type="EMBL" id="UYSL01000061">
    <property type="protein sequence ID" value="VDL62550.1"/>
    <property type="molecule type" value="Genomic_DNA"/>
</dbReference>